<reference evidence="1" key="1">
    <citation type="submission" date="2020-05" db="EMBL/GenBank/DDBJ databases">
        <title>Large-scale comparative analyses of tick genomes elucidate their genetic diversity and vector capacities.</title>
        <authorList>
            <person name="Jia N."/>
            <person name="Wang J."/>
            <person name="Shi W."/>
            <person name="Du L."/>
            <person name="Sun Y."/>
            <person name="Zhan W."/>
            <person name="Jiang J."/>
            <person name="Wang Q."/>
            <person name="Zhang B."/>
            <person name="Ji P."/>
            <person name="Sakyi L.B."/>
            <person name="Cui X."/>
            <person name="Yuan T."/>
            <person name="Jiang B."/>
            <person name="Yang W."/>
            <person name="Lam T.T.-Y."/>
            <person name="Chang Q."/>
            <person name="Ding S."/>
            <person name="Wang X."/>
            <person name="Zhu J."/>
            <person name="Ruan X."/>
            <person name="Zhao L."/>
            <person name="Wei J."/>
            <person name="Que T."/>
            <person name="Du C."/>
            <person name="Cheng J."/>
            <person name="Dai P."/>
            <person name="Han X."/>
            <person name="Huang E."/>
            <person name="Gao Y."/>
            <person name="Liu J."/>
            <person name="Shao H."/>
            <person name="Ye R."/>
            <person name="Li L."/>
            <person name="Wei W."/>
            <person name="Wang X."/>
            <person name="Wang C."/>
            <person name="Yang T."/>
            <person name="Huo Q."/>
            <person name="Li W."/>
            <person name="Guo W."/>
            <person name="Chen H."/>
            <person name="Zhou L."/>
            <person name="Ni X."/>
            <person name="Tian J."/>
            <person name="Zhou Y."/>
            <person name="Sheng Y."/>
            <person name="Liu T."/>
            <person name="Pan Y."/>
            <person name="Xia L."/>
            <person name="Li J."/>
            <person name="Zhao F."/>
            <person name="Cao W."/>
        </authorList>
    </citation>
    <scope>NUCLEOTIDE SEQUENCE</scope>
    <source>
        <strain evidence="1">Hyas-2018</strain>
    </source>
</reference>
<gene>
    <name evidence="1" type="ORF">HPB50_020765</name>
</gene>
<sequence length="214" mass="23275">MEAELASNTSRRAAEACDSGPKACTTSLFTDIRTLLKILATLLSPQRQLRSFSELKHLKANLRNSSVEERLIGLALMSLYRESVDGRRKDRAEALQKSLEGRQDVIYTDAAEYKQGKVYAAVITRENGGPASCCSVRHLGATEAEEVAIALALTQKNDLRRSCTHISRRTAPGGAGFANLDTGSSGARAGPRSHFPGFQRCLDNIPKRGTPTDR</sequence>
<dbReference type="Proteomes" id="UP000821845">
    <property type="component" value="Chromosome 9"/>
</dbReference>
<evidence type="ECO:0000313" key="2">
    <source>
        <dbReference type="Proteomes" id="UP000821845"/>
    </source>
</evidence>
<keyword evidence="2" id="KW-1185">Reference proteome</keyword>
<dbReference type="EMBL" id="CM023489">
    <property type="protein sequence ID" value="KAH6923041.1"/>
    <property type="molecule type" value="Genomic_DNA"/>
</dbReference>
<name>A0ACB7RK80_HYAAI</name>
<proteinExistence type="predicted"/>
<accession>A0ACB7RK80</accession>
<evidence type="ECO:0000313" key="1">
    <source>
        <dbReference type="EMBL" id="KAH6923041.1"/>
    </source>
</evidence>
<protein>
    <submittedName>
        <fullName evidence="1">Uncharacterized protein</fullName>
    </submittedName>
</protein>
<organism evidence="1 2">
    <name type="scientific">Hyalomma asiaticum</name>
    <name type="common">Tick</name>
    <dbReference type="NCBI Taxonomy" id="266040"/>
    <lineage>
        <taxon>Eukaryota</taxon>
        <taxon>Metazoa</taxon>
        <taxon>Ecdysozoa</taxon>
        <taxon>Arthropoda</taxon>
        <taxon>Chelicerata</taxon>
        <taxon>Arachnida</taxon>
        <taxon>Acari</taxon>
        <taxon>Parasitiformes</taxon>
        <taxon>Ixodida</taxon>
        <taxon>Ixodoidea</taxon>
        <taxon>Ixodidae</taxon>
        <taxon>Hyalomminae</taxon>
        <taxon>Hyalomma</taxon>
    </lineage>
</organism>
<comment type="caution">
    <text evidence="1">The sequence shown here is derived from an EMBL/GenBank/DDBJ whole genome shotgun (WGS) entry which is preliminary data.</text>
</comment>